<evidence type="ECO:0000256" key="6">
    <source>
        <dbReference type="ARBA" id="ARBA00023102"/>
    </source>
</evidence>
<evidence type="ECO:0000256" key="5">
    <source>
        <dbReference type="ARBA" id="ARBA00022962"/>
    </source>
</evidence>
<gene>
    <name evidence="11" type="ORF">METZ01_LOCUS38336</name>
</gene>
<evidence type="ECO:0000256" key="3">
    <source>
        <dbReference type="ARBA" id="ARBA00022605"/>
    </source>
</evidence>
<comment type="catalytic activity">
    <reaction evidence="8">
        <text>5-[(5-phospho-1-deoxy-D-ribulos-1-ylimino)methylamino]-1-(5-phospho-beta-D-ribosyl)imidazole-4-carboxamide + L-glutamine = D-erythro-1-(imidazol-4-yl)glycerol 3-phosphate + 5-amino-1-(5-phospho-beta-D-ribosyl)imidazole-4-carboxamide + L-glutamate + H(+)</text>
        <dbReference type="Rhea" id="RHEA:24793"/>
        <dbReference type="ChEBI" id="CHEBI:15378"/>
        <dbReference type="ChEBI" id="CHEBI:29985"/>
        <dbReference type="ChEBI" id="CHEBI:58278"/>
        <dbReference type="ChEBI" id="CHEBI:58359"/>
        <dbReference type="ChEBI" id="CHEBI:58475"/>
        <dbReference type="ChEBI" id="CHEBI:58525"/>
        <dbReference type="EC" id="4.3.2.10"/>
    </reaction>
</comment>
<dbReference type="AlphaFoldDB" id="A0A381R1B3"/>
<dbReference type="PANTHER" id="PTHR42701:SF1">
    <property type="entry name" value="IMIDAZOLE GLYCEROL PHOSPHATE SYNTHASE SUBUNIT HISH"/>
    <property type="match status" value="1"/>
</dbReference>
<feature type="domain" description="Glutamine amidotransferase" evidence="10">
    <location>
        <begin position="12"/>
        <end position="204"/>
    </location>
</feature>
<dbReference type="InterPro" id="IPR010139">
    <property type="entry name" value="Imidazole-glycPsynth_HisH"/>
</dbReference>
<dbReference type="CDD" id="cd01748">
    <property type="entry name" value="GATase1_IGP_Synthase"/>
    <property type="match status" value="1"/>
</dbReference>
<evidence type="ECO:0000256" key="9">
    <source>
        <dbReference type="ARBA" id="ARBA00049534"/>
    </source>
</evidence>
<comment type="catalytic activity">
    <reaction evidence="9">
        <text>L-glutamine + H2O = L-glutamate + NH4(+)</text>
        <dbReference type="Rhea" id="RHEA:15889"/>
        <dbReference type="ChEBI" id="CHEBI:15377"/>
        <dbReference type="ChEBI" id="CHEBI:28938"/>
        <dbReference type="ChEBI" id="CHEBI:29985"/>
        <dbReference type="ChEBI" id="CHEBI:58359"/>
        <dbReference type="EC" id="3.5.1.2"/>
    </reaction>
</comment>
<organism evidence="11">
    <name type="scientific">marine metagenome</name>
    <dbReference type="NCBI Taxonomy" id="408172"/>
    <lineage>
        <taxon>unclassified sequences</taxon>
        <taxon>metagenomes</taxon>
        <taxon>ecological metagenomes</taxon>
    </lineage>
</organism>
<dbReference type="Pfam" id="PF00117">
    <property type="entry name" value="GATase"/>
    <property type="match status" value="1"/>
</dbReference>
<evidence type="ECO:0000256" key="2">
    <source>
        <dbReference type="ARBA" id="ARBA00011152"/>
    </source>
</evidence>
<keyword evidence="6" id="KW-0368">Histidine biosynthesis</keyword>
<dbReference type="SUPFAM" id="SSF52317">
    <property type="entry name" value="Class I glutamine amidotransferase-like"/>
    <property type="match status" value="1"/>
</dbReference>
<protein>
    <recommendedName>
        <fullName evidence="10">Glutamine amidotransferase domain-containing protein</fullName>
    </recommendedName>
</protein>
<feature type="non-terminal residue" evidence="11">
    <location>
        <position position="1"/>
    </location>
</feature>
<dbReference type="InterPro" id="IPR017926">
    <property type="entry name" value="GATASE"/>
</dbReference>
<comment type="pathway">
    <text evidence="1">Amino-acid biosynthesis; L-histidine biosynthesis; L-histidine from 5-phospho-alpha-D-ribose 1-diphosphate: step 5/9.</text>
</comment>
<keyword evidence="7" id="KW-0456">Lyase</keyword>
<keyword evidence="5" id="KW-0315">Glutamine amidotransferase</keyword>
<evidence type="ECO:0000256" key="4">
    <source>
        <dbReference type="ARBA" id="ARBA00022801"/>
    </source>
</evidence>
<name>A0A381R1B3_9ZZZZ</name>
<dbReference type="GO" id="GO:0004359">
    <property type="term" value="F:glutaminase activity"/>
    <property type="evidence" value="ECO:0007669"/>
    <property type="project" value="UniProtKB-EC"/>
</dbReference>
<dbReference type="PIRSF" id="PIRSF000495">
    <property type="entry name" value="Amidotransf_hisH"/>
    <property type="match status" value="1"/>
</dbReference>
<dbReference type="InterPro" id="IPR029062">
    <property type="entry name" value="Class_I_gatase-like"/>
</dbReference>
<accession>A0A381R1B3</accession>
<dbReference type="Gene3D" id="3.40.50.880">
    <property type="match status" value="1"/>
</dbReference>
<evidence type="ECO:0000256" key="8">
    <source>
        <dbReference type="ARBA" id="ARBA00047838"/>
    </source>
</evidence>
<evidence type="ECO:0000256" key="1">
    <source>
        <dbReference type="ARBA" id="ARBA00005091"/>
    </source>
</evidence>
<dbReference type="NCBIfam" id="TIGR01855">
    <property type="entry name" value="IMP_synth_hisH"/>
    <property type="match status" value="1"/>
</dbReference>
<dbReference type="EMBL" id="UINC01001638">
    <property type="protein sequence ID" value="SUZ85482.1"/>
    <property type="molecule type" value="Genomic_DNA"/>
</dbReference>
<keyword evidence="3" id="KW-0028">Amino-acid biosynthesis</keyword>
<dbReference type="HAMAP" id="MF_00278">
    <property type="entry name" value="HisH"/>
    <property type="match status" value="1"/>
</dbReference>
<keyword evidence="4" id="KW-0378">Hydrolase</keyword>
<proteinExistence type="inferred from homology"/>
<dbReference type="GO" id="GO:0016829">
    <property type="term" value="F:lyase activity"/>
    <property type="evidence" value="ECO:0007669"/>
    <property type="project" value="UniProtKB-KW"/>
</dbReference>
<evidence type="ECO:0000313" key="11">
    <source>
        <dbReference type="EMBL" id="SUZ85482.1"/>
    </source>
</evidence>
<dbReference type="PANTHER" id="PTHR42701">
    <property type="entry name" value="IMIDAZOLE GLYCEROL PHOSPHATE SYNTHASE SUBUNIT HISH"/>
    <property type="match status" value="1"/>
</dbReference>
<dbReference type="UniPathway" id="UPA00031">
    <property type="reaction ID" value="UER00010"/>
</dbReference>
<dbReference type="GO" id="GO:0000105">
    <property type="term" value="P:L-histidine biosynthetic process"/>
    <property type="evidence" value="ECO:0007669"/>
    <property type="project" value="UniProtKB-UniPathway"/>
</dbReference>
<evidence type="ECO:0000256" key="7">
    <source>
        <dbReference type="ARBA" id="ARBA00023239"/>
    </source>
</evidence>
<comment type="subunit">
    <text evidence="2">Heterodimer of HisH and HisF.</text>
</comment>
<evidence type="ECO:0000259" key="10">
    <source>
        <dbReference type="Pfam" id="PF00117"/>
    </source>
</evidence>
<dbReference type="PROSITE" id="PS51273">
    <property type="entry name" value="GATASE_TYPE_1"/>
    <property type="match status" value="1"/>
</dbReference>
<dbReference type="GO" id="GO:0000107">
    <property type="term" value="F:imidazoleglycerol-phosphate synthase activity"/>
    <property type="evidence" value="ECO:0007669"/>
    <property type="project" value="TreeGrafter"/>
</dbReference>
<sequence>VNGSDEPPLIAVLDYGIGNLRSAQKGFERAGADVRLTADPALIADAAGVVLPGVGHFGACMRELRAAKLDGLAISAIDSGTPFLGICVGMQMLFEGSEEAPGIEGLGVLPGMSRCLPDGLTRPQMQWNQLDIRLPGCPLLHGIEDGAWMYFVHSYAVDTDPDLVVATCEYGIDVTAMVGKGSLWATQFHPEKSGERGRCLAQNFLQQVTSS</sequence>
<reference evidence="11" key="1">
    <citation type="submission" date="2018-05" db="EMBL/GenBank/DDBJ databases">
        <authorList>
            <person name="Lanie J.A."/>
            <person name="Ng W.-L."/>
            <person name="Kazmierczak K.M."/>
            <person name="Andrzejewski T.M."/>
            <person name="Davidsen T.M."/>
            <person name="Wayne K.J."/>
            <person name="Tettelin H."/>
            <person name="Glass J.I."/>
            <person name="Rusch D."/>
            <person name="Podicherti R."/>
            <person name="Tsui H.-C.T."/>
            <person name="Winkler M.E."/>
        </authorList>
    </citation>
    <scope>NUCLEOTIDE SEQUENCE</scope>
</reference>